<protein>
    <submittedName>
        <fullName evidence="2">Uncharacterized protein</fullName>
    </submittedName>
</protein>
<feature type="compositionally biased region" description="Polar residues" evidence="1">
    <location>
        <begin position="385"/>
        <end position="399"/>
    </location>
</feature>
<dbReference type="eggNOG" id="ENOG502SBZ2">
    <property type="taxonomic scope" value="Eukaryota"/>
</dbReference>
<name>A8P3W9_COPC7</name>
<dbReference type="EMBL" id="AACS02000004">
    <property type="protein sequence ID" value="EAU83134.2"/>
    <property type="molecule type" value="Genomic_DNA"/>
</dbReference>
<dbReference type="InParanoid" id="A8P3W9"/>
<feature type="compositionally biased region" description="Low complexity" evidence="1">
    <location>
        <begin position="568"/>
        <end position="584"/>
    </location>
</feature>
<organism evidence="2 3">
    <name type="scientific">Coprinopsis cinerea (strain Okayama-7 / 130 / ATCC MYA-4618 / FGSC 9003)</name>
    <name type="common">Inky cap fungus</name>
    <name type="synonym">Hormographiella aspergillata</name>
    <dbReference type="NCBI Taxonomy" id="240176"/>
    <lineage>
        <taxon>Eukaryota</taxon>
        <taxon>Fungi</taxon>
        <taxon>Dikarya</taxon>
        <taxon>Basidiomycota</taxon>
        <taxon>Agaricomycotina</taxon>
        <taxon>Agaricomycetes</taxon>
        <taxon>Agaricomycetidae</taxon>
        <taxon>Agaricales</taxon>
        <taxon>Agaricineae</taxon>
        <taxon>Psathyrellaceae</taxon>
        <taxon>Coprinopsis</taxon>
    </lineage>
</organism>
<feature type="region of interest" description="Disordered" evidence="1">
    <location>
        <begin position="72"/>
        <end position="109"/>
    </location>
</feature>
<feature type="region of interest" description="Disordered" evidence="1">
    <location>
        <begin position="320"/>
        <end position="457"/>
    </location>
</feature>
<dbReference type="AlphaFoldDB" id="A8P3W9"/>
<dbReference type="Proteomes" id="UP000001861">
    <property type="component" value="Unassembled WGS sequence"/>
</dbReference>
<sequence>MAAQAPYMLLNTNPGATSTTRTTSNVNTSYYQARTNQNSGFDQRNATPASYISYPSNVSGSGGGYYRTTTTQSYQGGPNVHGSTISTTSTSTVTSGTTATTTNKTGSSALTVASTSQKTPAFRAPAHKHAHHLHSIPPREKSTRTLIVDHMLWVHGRTRFAQARAELGMTDRTGGPSSSNYAHRTRPENYEEEDEVGSEGEDASVLRARGIGSNDRSEEVRLRKQDLPLARTLRLRAEGLEKVVTSMLEQPPPVPHQPSPDDYSHQHHYHHHHHHSHSHWQKYEGAPNTRTGKHPHTLPNGVRLRLALGTIINDFFARQAPHPPYRHTNPSVPSEQTAVSDTPPPRDVQPTPTPSPDNLPEALLPLIRVSGVFNNSSDPQHHRSPSAQSPGLLTYTPTGSPYQSFSSPQQYPPQPQYHHAGPSPFIVPGSQIYNAQPPPPQSPPHPRGPVTRPTPPQRALSLYATGAEAATPPHTSRCPRHLQTGCEICVEAKSRVGSSSGSSGRAFIVPSSSSAGGLSSIGGGYGAGGTANGITGWQDGSGMGTGLLKPGLRGSVLRRKVYLGNEKPPSSTGSSPASSGSADSQEFCTGAGNTKLSKLIPRFIKLSALVAAELGREVRGEEVDESSSSASEAGEGSEKATPLAQEQQRMYDYALKPTREWYMLLAGLLTRAVLEGYLTAGWRGTEAAECLLLLGLNVNPDDLVKDDEEEADDEEEEAEEGDDVTPEEDDEERKKKRRARKWKKRRRKLEFFDEDDEFSEFHPDEYPTLFEAVRVLFPSLRSSSATSGKSRKGKGRAEAEYEAEMYERLRRFYDIPASTPDLATHMEDLVWQYPAEPVERAAVRFCEAVAKWRGKPELQTYKKKPPPKPPSSTASSDPIQQLFSNDVLSIDSLVHSNPTSPTLAHTGSNPASGVAAIAQYGSLKKLKKPSIDVYFGTRESGESGSSSGWTPAGSSSPTASKRRRPEDDVGEGRELKRVHA</sequence>
<feature type="region of interest" description="Disordered" evidence="1">
    <location>
        <begin position="249"/>
        <end position="299"/>
    </location>
</feature>
<proteinExistence type="predicted"/>
<dbReference type="OMA" id="CPRHLHM"/>
<gene>
    <name evidence="2" type="ORF">CC1G_07816</name>
</gene>
<feature type="compositionally biased region" description="Low complexity" evidence="1">
    <location>
        <begin position="400"/>
        <end position="409"/>
    </location>
</feature>
<comment type="caution">
    <text evidence="2">The sequence shown here is derived from an EMBL/GenBank/DDBJ whole genome shotgun (WGS) entry which is preliminary data.</text>
</comment>
<dbReference type="OrthoDB" id="2534923at2759"/>
<feature type="compositionally biased region" description="Basic and acidic residues" evidence="1">
    <location>
        <begin position="964"/>
        <end position="980"/>
    </location>
</feature>
<dbReference type="HOGENOM" id="CLU_009892_0_0_1"/>
<feature type="compositionally biased region" description="Acidic residues" evidence="1">
    <location>
        <begin position="704"/>
        <end position="731"/>
    </location>
</feature>
<feature type="compositionally biased region" description="Basic residues" evidence="1">
    <location>
        <begin position="266"/>
        <end position="280"/>
    </location>
</feature>
<feature type="region of interest" description="Disordered" evidence="1">
    <location>
        <begin position="564"/>
        <end position="586"/>
    </location>
</feature>
<feature type="region of interest" description="Disordered" evidence="1">
    <location>
        <begin position="167"/>
        <end position="220"/>
    </location>
</feature>
<feature type="region of interest" description="Disordered" evidence="1">
    <location>
        <begin position="935"/>
        <end position="980"/>
    </location>
</feature>
<feature type="region of interest" description="Disordered" evidence="1">
    <location>
        <begin position="856"/>
        <end position="881"/>
    </location>
</feature>
<feature type="compositionally biased region" description="Low complexity" evidence="1">
    <location>
        <begin position="72"/>
        <end position="108"/>
    </location>
</feature>
<feature type="region of interest" description="Disordered" evidence="1">
    <location>
        <begin position="702"/>
        <end position="737"/>
    </location>
</feature>
<feature type="compositionally biased region" description="Acidic residues" evidence="1">
    <location>
        <begin position="190"/>
        <end position="202"/>
    </location>
</feature>
<feature type="compositionally biased region" description="Low complexity" evidence="1">
    <location>
        <begin position="942"/>
        <end position="958"/>
    </location>
</feature>
<feature type="compositionally biased region" description="Pro residues" evidence="1">
    <location>
        <begin position="342"/>
        <end position="357"/>
    </location>
</feature>
<accession>A8P3W9</accession>
<feature type="compositionally biased region" description="Polar residues" evidence="1">
    <location>
        <begin position="871"/>
        <end position="881"/>
    </location>
</feature>
<dbReference type="RefSeq" id="XP_001838625.2">
    <property type="nucleotide sequence ID" value="XM_001838573.2"/>
</dbReference>
<feature type="compositionally biased region" description="Polar residues" evidence="1">
    <location>
        <begin position="328"/>
        <end position="340"/>
    </location>
</feature>
<evidence type="ECO:0000313" key="3">
    <source>
        <dbReference type="Proteomes" id="UP000001861"/>
    </source>
</evidence>
<feature type="compositionally biased region" description="Pro residues" evidence="1">
    <location>
        <begin position="436"/>
        <end position="456"/>
    </location>
</feature>
<dbReference type="KEGG" id="cci:CC1G_07816"/>
<reference evidence="2 3" key="1">
    <citation type="journal article" date="2010" name="Proc. Natl. Acad. Sci. U.S.A.">
        <title>Insights into evolution of multicellular fungi from the assembled chromosomes of the mushroom Coprinopsis cinerea (Coprinus cinereus).</title>
        <authorList>
            <person name="Stajich J.E."/>
            <person name="Wilke S.K."/>
            <person name="Ahren D."/>
            <person name="Au C.H."/>
            <person name="Birren B.W."/>
            <person name="Borodovsky M."/>
            <person name="Burns C."/>
            <person name="Canback B."/>
            <person name="Casselton L.A."/>
            <person name="Cheng C.K."/>
            <person name="Deng J."/>
            <person name="Dietrich F.S."/>
            <person name="Fargo D.C."/>
            <person name="Farman M.L."/>
            <person name="Gathman A.C."/>
            <person name="Goldberg J."/>
            <person name="Guigo R."/>
            <person name="Hoegger P.J."/>
            <person name="Hooker J.B."/>
            <person name="Huggins A."/>
            <person name="James T.Y."/>
            <person name="Kamada T."/>
            <person name="Kilaru S."/>
            <person name="Kodira C."/>
            <person name="Kues U."/>
            <person name="Kupfer D."/>
            <person name="Kwan H.S."/>
            <person name="Lomsadze A."/>
            <person name="Li W."/>
            <person name="Lilly W.W."/>
            <person name="Ma L.J."/>
            <person name="Mackey A.J."/>
            <person name="Manning G."/>
            <person name="Martin F."/>
            <person name="Muraguchi H."/>
            <person name="Natvig D.O."/>
            <person name="Palmerini H."/>
            <person name="Ramesh M.A."/>
            <person name="Rehmeyer C.J."/>
            <person name="Roe B.A."/>
            <person name="Shenoy N."/>
            <person name="Stanke M."/>
            <person name="Ter-Hovhannisyan V."/>
            <person name="Tunlid A."/>
            <person name="Velagapudi R."/>
            <person name="Vision T.J."/>
            <person name="Zeng Q."/>
            <person name="Zolan M.E."/>
            <person name="Pukkila P.J."/>
        </authorList>
    </citation>
    <scope>NUCLEOTIDE SEQUENCE [LARGE SCALE GENOMIC DNA]</scope>
    <source>
        <strain evidence="3">Okayama-7 / 130 / ATCC MYA-4618 / FGSC 9003</strain>
    </source>
</reference>
<dbReference type="GeneID" id="6015223"/>
<evidence type="ECO:0000313" key="2">
    <source>
        <dbReference type="EMBL" id="EAU83134.2"/>
    </source>
</evidence>
<dbReference type="VEuPathDB" id="FungiDB:CC1G_07816"/>
<evidence type="ECO:0000256" key="1">
    <source>
        <dbReference type="SAM" id="MobiDB-lite"/>
    </source>
</evidence>
<keyword evidence="3" id="KW-1185">Reference proteome</keyword>
<feature type="region of interest" description="Disordered" evidence="1">
    <location>
        <begin position="617"/>
        <end position="645"/>
    </location>
</feature>